<name>A0AAD1VLU4_PELCU</name>
<reference evidence="2" key="1">
    <citation type="submission" date="2022-03" db="EMBL/GenBank/DDBJ databases">
        <authorList>
            <person name="Alioto T."/>
            <person name="Alioto T."/>
            <person name="Gomez Garrido J."/>
        </authorList>
    </citation>
    <scope>NUCLEOTIDE SEQUENCE</scope>
</reference>
<proteinExistence type="predicted"/>
<accession>A0AAD1VLU4</accession>
<evidence type="ECO:0000313" key="3">
    <source>
        <dbReference type="Proteomes" id="UP001295444"/>
    </source>
</evidence>
<sequence>MFRRVAITYAPHDDVTLTDFRRTDALPGVPYHFLAISLLVARTMGSSRHSTTILGPVTSSRSGPPPASHHPGGLQLYHATGPDILQTILGEQRDRGLHLLALRPPMVVSSAAAGSPDAILPQPIPEHSRDR</sequence>
<dbReference type="Proteomes" id="UP001295444">
    <property type="component" value="Chromosome 01"/>
</dbReference>
<dbReference type="AlphaFoldDB" id="A0AAD1VLU4"/>
<feature type="region of interest" description="Disordered" evidence="1">
    <location>
        <begin position="111"/>
        <end position="131"/>
    </location>
</feature>
<keyword evidence="3" id="KW-1185">Reference proteome</keyword>
<evidence type="ECO:0000313" key="2">
    <source>
        <dbReference type="EMBL" id="CAH2224434.1"/>
    </source>
</evidence>
<protein>
    <submittedName>
        <fullName evidence="2">Uncharacterized protein</fullName>
    </submittedName>
</protein>
<feature type="region of interest" description="Disordered" evidence="1">
    <location>
        <begin position="49"/>
        <end position="76"/>
    </location>
</feature>
<dbReference type="EMBL" id="OW240912">
    <property type="protein sequence ID" value="CAH2224434.1"/>
    <property type="molecule type" value="Genomic_DNA"/>
</dbReference>
<evidence type="ECO:0000256" key="1">
    <source>
        <dbReference type="SAM" id="MobiDB-lite"/>
    </source>
</evidence>
<organism evidence="2 3">
    <name type="scientific">Pelobates cultripes</name>
    <name type="common">Western spadefoot toad</name>
    <dbReference type="NCBI Taxonomy" id="61616"/>
    <lineage>
        <taxon>Eukaryota</taxon>
        <taxon>Metazoa</taxon>
        <taxon>Chordata</taxon>
        <taxon>Craniata</taxon>
        <taxon>Vertebrata</taxon>
        <taxon>Euteleostomi</taxon>
        <taxon>Amphibia</taxon>
        <taxon>Batrachia</taxon>
        <taxon>Anura</taxon>
        <taxon>Pelobatoidea</taxon>
        <taxon>Pelobatidae</taxon>
        <taxon>Pelobates</taxon>
    </lineage>
</organism>
<gene>
    <name evidence="2" type="ORF">PECUL_23A044218</name>
</gene>